<comment type="caution">
    <text evidence="2">The sequence shown here is derived from an EMBL/GenBank/DDBJ whole genome shotgun (WGS) entry which is preliminary data.</text>
</comment>
<sequence length="211" mass="23123">MPSPSSSLRMAHTGTLGSAIMRKLSSRPEARTMGVSLKRMKATMQPPVARQPRMARNTGMMAQGELHSSLMMGVVRQPVRFFRGLMSKGHMSQENSSSSSQCQQQGTPFTIFFLSPDSQGKLHTDSGTLRSPPDHCISSGWENTTHISCEALSALYWRLSSIGFSPSLHSAPVRLTGMERSSRVPVGAPSERLPHKPRSSGERRAVNRMLS</sequence>
<organism evidence="2 3">
    <name type="scientific">Liparis tanakae</name>
    <name type="common">Tanaka's snailfish</name>
    <dbReference type="NCBI Taxonomy" id="230148"/>
    <lineage>
        <taxon>Eukaryota</taxon>
        <taxon>Metazoa</taxon>
        <taxon>Chordata</taxon>
        <taxon>Craniata</taxon>
        <taxon>Vertebrata</taxon>
        <taxon>Euteleostomi</taxon>
        <taxon>Actinopterygii</taxon>
        <taxon>Neopterygii</taxon>
        <taxon>Teleostei</taxon>
        <taxon>Neoteleostei</taxon>
        <taxon>Acanthomorphata</taxon>
        <taxon>Eupercaria</taxon>
        <taxon>Perciformes</taxon>
        <taxon>Cottioidei</taxon>
        <taxon>Cottales</taxon>
        <taxon>Liparidae</taxon>
        <taxon>Liparis</taxon>
    </lineage>
</organism>
<evidence type="ECO:0000256" key="1">
    <source>
        <dbReference type="SAM" id="MobiDB-lite"/>
    </source>
</evidence>
<dbReference type="EMBL" id="SRLO01000205">
    <property type="protein sequence ID" value="TNN67349.1"/>
    <property type="molecule type" value="Genomic_DNA"/>
</dbReference>
<dbReference type="AlphaFoldDB" id="A0A4Z2HNE5"/>
<feature type="region of interest" description="Disordered" evidence="1">
    <location>
        <begin position="178"/>
        <end position="211"/>
    </location>
</feature>
<keyword evidence="3" id="KW-1185">Reference proteome</keyword>
<evidence type="ECO:0000313" key="2">
    <source>
        <dbReference type="EMBL" id="TNN67349.1"/>
    </source>
</evidence>
<gene>
    <name evidence="2" type="ORF">EYF80_022456</name>
</gene>
<proteinExistence type="predicted"/>
<protein>
    <submittedName>
        <fullName evidence="2">Uncharacterized protein</fullName>
    </submittedName>
</protein>
<name>A0A4Z2HNE5_9TELE</name>
<evidence type="ECO:0000313" key="3">
    <source>
        <dbReference type="Proteomes" id="UP000314294"/>
    </source>
</evidence>
<accession>A0A4Z2HNE5</accession>
<dbReference type="Proteomes" id="UP000314294">
    <property type="component" value="Unassembled WGS sequence"/>
</dbReference>
<reference evidence="2 3" key="1">
    <citation type="submission" date="2019-03" db="EMBL/GenBank/DDBJ databases">
        <title>First draft genome of Liparis tanakae, snailfish: a comprehensive survey of snailfish specific genes.</title>
        <authorList>
            <person name="Kim W."/>
            <person name="Song I."/>
            <person name="Jeong J.-H."/>
            <person name="Kim D."/>
            <person name="Kim S."/>
            <person name="Ryu S."/>
            <person name="Song J.Y."/>
            <person name="Lee S.K."/>
        </authorList>
    </citation>
    <scope>NUCLEOTIDE SEQUENCE [LARGE SCALE GENOMIC DNA]</scope>
    <source>
        <tissue evidence="2">Muscle</tissue>
    </source>
</reference>